<dbReference type="RefSeq" id="WP_315726868.1">
    <property type="nucleotide sequence ID" value="NZ_JAVUPU010000006.1"/>
</dbReference>
<feature type="transmembrane region" description="Helical" evidence="1">
    <location>
        <begin position="95"/>
        <end position="117"/>
    </location>
</feature>
<feature type="transmembrane region" description="Helical" evidence="1">
    <location>
        <begin position="6"/>
        <end position="25"/>
    </location>
</feature>
<keyword evidence="1" id="KW-1133">Transmembrane helix</keyword>
<dbReference type="PANTHER" id="PTHR34289:SF8">
    <property type="entry name" value="DUF819 DOMAIN-CONTAINING PROTEIN"/>
    <property type="match status" value="1"/>
</dbReference>
<name>A0ABU3Q8N8_9SPHN</name>
<sequence length="399" mass="42139">MSGALITSSVGILAVLLGVATFWFSIERHSSWKIFRFLPPLVLVYFTPILLTNLYVIPTSAPLYLGLAQYLLPALIVLLLVNIDLPKSVRILGKGFFLLMIATGGVMAGAVVSYTIVHPWLAGDSWKGFGALAGSWIGGTGNMAAVAEMLGTRPEQFGLVVMADGLLFAFWLPVLLGSRNFADRFNAWARVPASRLAALEESTSASEDALAPAPSMLDYLYLALVAVTVTWIADVLSPIVQTYVSSRAPLVGDAVTVQAWRILLVTTIALVISVLPGVRLRGANEIASVLIYVYAASIGARAVFTNLAEAPVFLLGAAIWILIHGIICVIGARILRVDLQTAAIASAANIGGVASAPIVAAHLRAALVPVSILMAIVCYSVANYLAFFTAHLARAAAGQ</sequence>
<evidence type="ECO:0000256" key="1">
    <source>
        <dbReference type="SAM" id="Phobius"/>
    </source>
</evidence>
<dbReference type="PANTHER" id="PTHR34289">
    <property type="entry name" value="PROTEIN, PUTATIVE (DUF819)-RELATED"/>
    <property type="match status" value="1"/>
</dbReference>
<keyword evidence="1" id="KW-0812">Transmembrane</keyword>
<feature type="transmembrane region" description="Helical" evidence="1">
    <location>
        <begin position="259"/>
        <end position="278"/>
    </location>
</feature>
<keyword evidence="1" id="KW-0472">Membrane</keyword>
<feature type="transmembrane region" description="Helical" evidence="1">
    <location>
        <begin position="366"/>
        <end position="387"/>
    </location>
</feature>
<dbReference type="InterPro" id="IPR008537">
    <property type="entry name" value="DUF819"/>
</dbReference>
<feature type="transmembrane region" description="Helical" evidence="1">
    <location>
        <begin position="63"/>
        <end position="83"/>
    </location>
</feature>
<dbReference type="EMBL" id="JAVUPU010000006">
    <property type="protein sequence ID" value="MDT9599766.1"/>
    <property type="molecule type" value="Genomic_DNA"/>
</dbReference>
<protein>
    <submittedName>
        <fullName evidence="2">DUF819 family protein</fullName>
    </submittedName>
</protein>
<dbReference type="Pfam" id="PF05684">
    <property type="entry name" value="DUF819"/>
    <property type="match status" value="1"/>
</dbReference>
<proteinExistence type="predicted"/>
<evidence type="ECO:0000313" key="3">
    <source>
        <dbReference type="Proteomes" id="UP001259572"/>
    </source>
</evidence>
<accession>A0ABU3Q8N8</accession>
<evidence type="ECO:0000313" key="2">
    <source>
        <dbReference type="EMBL" id="MDT9599766.1"/>
    </source>
</evidence>
<reference evidence="2 3" key="1">
    <citation type="submission" date="2023-05" db="EMBL/GenBank/DDBJ databases">
        <authorList>
            <person name="Guo Y."/>
        </authorList>
    </citation>
    <scope>NUCLEOTIDE SEQUENCE [LARGE SCALE GENOMIC DNA]</scope>
    <source>
        <strain evidence="2 3">GR2756</strain>
    </source>
</reference>
<comment type="caution">
    <text evidence="2">The sequence shown here is derived from an EMBL/GenBank/DDBJ whole genome shotgun (WGS) entry which is preliminary data.</text>
</comment>
<feature type="transmembrane region" description="Helical" evidence="1">
    <location>
        <begin position="310"/>
        <end position="335"/>
    </location>
</feature>
<feature type="transmembrane region" description="Helical" evidence="1">
    <location>
        <begin position="37"/>
        <end position="57"/>
    </location>
</feature>
<feature type="transmembrane region" description="Helical" evidence="1">
    <location>
        <begin position="285"/>
        <end position="304"/>
    </location>
</feature>
<feature type="transmembrane region" description="Helical" evidence="1">
    <location>
        <begin position="219"/>
        <end position="239"/>
    </location>
</feature>
<keyword evidence="3" id="KW-1185">Reference proteome</keyword>
<gene>
    <name evidence="2" type="ORF">RQX22_12465</name>
</gene>
<feature type="transmembrane region" description="Helical" evidence="1">
    <location>
        <begin position="157"/>
        <end position="176"/>
    </location>
</feature>
<dbReference type="Proteomes" id="UP001259572">
    <property type="component" value="Unassembled WGS sequence"/>
</dbReference>
<feature type="transmembrane region" description="Helical" evidence="1">
    <location>
        <begin position="342"/>
        <end position="360"/>
    </location>
</feature>
<organism evidence="2 3">
    <name type="scientific">Sphingosinicella rhizophila</name>
    <dbReference type="NCBI Taxonomy" id="3050082"/>
    <lineage>
        <taxon>Bacteria</taxon>
        <taxon>Pseudomonadati</taxon>
        <taxon>Pseudomonadota</taxon>
        <taxon>Alphaproteobacteria</taxon>
        <taxon>Sphingomonadales</taxon>
        <taxon>Sphingosinicellaceae</taxon>
        <taxon>Sphingosinicella</taxon>
    </lineage>
</organism>